<dbReference type="RefSeq" id="WP_074957330.1">
    <property type="nucleotide sequence ID" value="NZ_BJXR01000030.1"/>
</dbReference>
<keyword evidence="1" id="KW-0812">Transmembrane</keyword>
<accession>A0A511T387</accession>
<dbReference type="Proteomes" id="UP000183760">
    <property type="component" value="Unassembled WGS sequence"/>
</dbReference>
<protein>
    <recommendedName>
        <fullName evidence="6">DUF4337 domain-containing protein</fullName>
    </recommendedName>
</protein>
<feature type="transmembrane region" description="Helical" evidence="1">
    <location>
        <begin position="210"/>
        <end position="227"/>
    </location>
</feature>
<keyword evidence="4" id="KW-1185">Reference proteome</keyword>
<evidence type="ECO:0000313" key="2">
    <source>
        <dbReference type="EMBL" id="GEN08626.1"/>
    </source>
</evidence>
<evidence type="ECO:0008006" key="6">
    <source>
        <dbReference type="Google" id="ProtNLM"/>
    </source>
</evidence>
<dbReference type="Proteomes" id="UP000321514">
    <property type="component" value="Unassembled WGS sequence"/>
</dbReference>
<organism evidence="2 5">
    <name type="scientific">Myxococcus fulvus</name>
    <dbReference type="NCBI Taxonomy" id="33"/>
    <lineage>
        <taxon>Bacteria</taxon>
        <taxon>Pseudomonadati</taxon>
        <taxon>Myxococcota</taxon>
        <taxon>Myxococcia</taxon>
        <taxon>Myxococcales</taxon>
        <taxon>Cystobacterineae</taxon>
        <taxon>Myxococcaceae</taxon>
        <taxon>Myxococcus</taxon>
    </lineage>
</organism>
<sequence>MSTSSPAPHEFHKELADAILHLRPARERRREYMVELLATVLLALATVGSAWSAYQSTRWSGEQSYEYSKANALRSEAIRASNEMALLVEVDTSTFGNWAAAWSDGDEQRAQFFEQRFREEFRPAFEAWRAEGLAPGVAPPDTPFTRPEYYPAPRERSRLLNEEAATTFERARQANQNGDNFTFCVVLFASVLFFAGVATKLDHPSLKISLLALGVVMMVVASAYMFSLPQNIGFRLQ</sequence>
<feature type="transmembrane region" description="Helical" evidence="1">
    <location>
        <begin position="180"/>
        <end position="198"/>
    </location>
</feature>
<gene>
    <name evidence="2" type="ORF">MFU01_36630</name>
    <name evidence="3" type="ORF">SAMN05443572_108331</name>
</gene>
<evidence type="ECO:0000256" key="1">
    <source>
        <dbReference type="SAM" id="Phobius"/>
    </source>
</evidence>
<evidence type="ECO:0000313" key="4">
    <source>
        <dbReference type="Proteomes" id="UP000183760"/>
    </source>
</evidence>
<dbReference type="OrthoDB" id="5568378at2"/>
<reference evidence="3 4" key="1">
    <citation type="submission" date="2016-10" db="EMBL/GenBank/DDBJ databases">
        <authorList>
            <person name="Varghese N."/>
            <person name="Submissions S."/>
        </authorList>
    </citation>
    <scope>NUCLEOTIDE SEQUENCE [LARGE SCALE GENOMIC DNA]</scope>
    <source>
        <strain evidence="3 4">DSM 16525</strain>
    </source>
</reference>
<evidence type="ECO:0000313" key="3">
    <source>
        <dbReference type="EMBL" id="SEU30320.1"/>
    </source>
</evidence>
<dbReference type="STRING" id="1334629.MFUL124B02_16490"/>
<keyword evidence="1" id="KW-1133">Transmembrane helix</keyword>
<dbReference type="AlphaFoldDB" id="A0A511T387"/>
<feature type="transmembrane region" description="Helical" evidence="1">
    <location>
        <begin position="32"/>
        <end position="54"/>
    </location>
</feature>
<evidence type="ECO:0000313" key="5">
    <source>
        <dbReference type="Proteomes" id="UP000321514"/>
    </source>
</evidence>
<reference evidence="2 5" key="2">
    <citation type="submission" date="2019-07" db="EMBL/GenBank/DDBJ databases">
        <title>Whole genome shotgun sequence of Myxococcus fulvus NBRC 100333.</title>
        <authorList>
            <person name="Hosoyama A."/>
            <person name="Uohara A."/>
            <person name="Ohji S."/>
            <person name="Ichikawa N."/>
        </authorList>
    </citation>
    <scope>NUCLEOTIDE SEQUENCE [LARGE SCALE GENOMIC DNA]</scope>
    <source>
        <strain evidence="2 5">NBRC 100333</strain>
    </source>
</reference>
<dbReference type="EMBL" id="FOIB01000008">
    <property type="protein sequence ID" value="SEU30320.1"/>
    <property type="molecule type" value="Genomic_DNA"/>
</dbReference>
<comment type="caution">
    <text evidence="2">The sequence shown here is derived from an EMBL/GenBank/DDBJ whole genome shotgun (WGS) entry which is preliminary data.</text>
</comment>
<keyword evidence="1" id="KW-0472">Membrane</keyword>
<proteinExistence type="predicted"/>
<name>A0A511T387_MYXFU</name>
<dbReference type="EMBL" id="BJXR01000030">
    <property type="protein sequence ID" value="GEN08626.1"/>
    <property type="molecule type" value="Genomic_DNA"/>
</dbReference>